<dbReference type="InParanoid" id="A0A7N2L0V7"/>
<evidence type="ECO:0000313" key="4">
    <source>
        <dbReference type="Proteomes" id="UP000594261"/>
    </source>
</evidence>
<reference evidence="4" key="1">
    <citation type="journal article" date="2016" name="G3 (Bethesda)">
        <title>First Draft Assembly and Annotation of the Genome of a California Endemic Oak Quercus lobata Nee (Fagaceae).</title>
        <authorList>
            <person name="Sork V.L."/>
            <person name="Fitz-Gibbon S.T."/>
            <person name="Puiu D."/>
            <person name="Crepeau M."/>
            <person name="Gugger P.F."/>
            <person name="Sherman R."/>
            <person name="Stevens K."/>
            <person name="Langley C.H."/>
            <person name="Pellegrini M."/>
            <person name="Salzberg S.L."/>
        </authorList>
    </citation>
    <scope>NUCLEOTIDE SEQUENCE [LARGE SCALE GENOMIC DNA]</scope>
    <source>
        <strain evidence="4">cv. SW786</strain>
    </source>
</reference>
<feature type="domain" description="FBD" evidence="2">
    <location>
        <begin position="442"/>
        <end position="514"/>
    </location>
</feature>
<dbReference type="Proteomes" id="UP000594261">
    <property type="component" value="Chromosome 2"/>
</dbReference>
<dbReference type="InterPro" id="IPR036047">
    <property type="entry name" value="F-box-like_dom_sf"/>
</dbReference>
<dbReference type="OMA" id="ADITICY"/>
<dbReference type="PANTHER" id="PTHR31900">
    <property type="entry name" value="F-BOX/RNI SUPERFAMILY PROTEIN-RELATED"/>
    <property type="match status" value="1"/>
</dbReference>
<protein>
    <recommendedName>
        <fullName evidence="2">FBD domain-containing protein</fullName>
    </recommendedName>
</protein>
<accession>A0A7N2L0V7</accession>
<dbReference type="EnsemblPlants" id="QL02p085056:mrna">
    <property type="protein sequence ID" value="QL02p085056:mrna"/>
    <property type="gene ID" value="QL02p085056"/>
</dbReference>
<dbReference type="InterPro" id="IPR055411">
    <property type="entry name" value="LRR_FXL15/At3g58940/PEG3-like"/>
</dbReference>
<dbReference type="Pfam" id="PF00646">
    <property type="entry name" value="F-box"/>
    <property type="match status" value="1"/>
</dbReference>
<evidence type="ECO:0000259" key="2">
    <source>
        <dbReference type="SMART" id="SM00579"/>
    </source>
</evidence>
<dbReference type="Gene3D" id="1.20.1280.50">
    <property type="match status" value="1"/>
</dbReference>
<dbReference type="InterPro" id="IPR053781">
    <property type="entry name" value="F-box_AtFBL13-like"/>
</dbReference>
<dbReference type="GeneID" id="115976929"/>
<dbReference type="Gene3D" id="3.80.10.10">
    <property type="entry name" value="Ribonuclease Inhibitor"/>
    <property type="match status" value="1"/>
</dbReference>
<dbReference type="Pfam" id="PF08387">
    <property type="entry name" value="FBD"/>
    <property type="match status" value="1"/>
</dbReference>
<dbReference type="InterPro" id="IPR001810">
    <property type="entry name" value="F-box_dom"/>
</dbReference>
<dbReference type="PANTHER" id="PTHR31900:SF34">
    <property type="entry name" value="EMB|CAB62440.1-RELATED"/>
    <property type="match status" value="1"/>
</dbReference>
<dbReference type="Pfam" id="PF24758">
    <property type="entry name" value="LRR_At5g56370"/>
    <property type="match status" value="1"/>
</dbReference>
<evidence type="ECO:0000313" key="3">
    <source>
        <dbReference type="EnsemblPlants" id="QL02p085056:mrna"/>
    </source>
</evidence>
<organism evidence="3 4">
    <name type="scientific">Quercus lobata</name>
    <name type="common">Valley oak</name>
    <dbReference type="NCBI Taxonomy" id="97700"/>
    <lineage>
        <taxon>Eukaryota</taxon>
        <taxon>Viridiplantae</taxon>
        <taxon>Streptophyta</taxon>
        <taxon>Embryophyta</taxon>
        <taxon>Tracheophyta</taxon>
        <taxon>Spermatophyta</taxon>
        <taxon>Magnoliopsida</taxon>
        <taxon>eudicotyledons</taxon>
        <taxon>Gunneridae</taxon>
        <taxon>Pentapetalae</taxon>
        <taxon>rosids</taxon>
        <taxon>fabids</taxon>
        <taxon>Fagales</taxon>
        <taxon>Fagaceae</taxon>
        <taxon>Quercus</taxon>
    </lineage>
</organism>
<proteinExistence type="predicted"/>
<feature type="compositionally biased region" description="Basic and acidic residues" evidence="1">
    <location>
        <begin position="15"/>
        <end position="31"/>
    </location>
</feature>
<dbReference type="InterPro" id="IPR032675">
    <property type="entry name" value="LRR_dom_sf"/>
</dbReference>
<gene>
    <name evidence="3" type="primary">LOC115976929</name>
</gene>
<dbReference type="SUPFAM" id="SSF52047">
    <property type="entry name" value="RNI-like"/>
    <property type="match status" value="1"/>
</dbReference>
<dbReference type="SMART" id="SM00579">
    <property type="entry name" value="FBD"/>
    <property type="match status" value="1"/>
</dbReference>
<dbReference type="RefSeq" id="XP_030954362.1">
    <property type="nucleotide sequence ID" value="XM_031098502.1"/>
</dbReference>
<dbReference type="FunCoup" id="A0A7N2L0V7">
    <property type="interactions" value="1643"/>
</dbReference>
<keyword evidence="4" id="KW-1185">Reference proteome</keyword>
<sequence>MKGQRRESMEEEKEEERKSERQRRERAERAERRDVLRARPCGCGGSSSLSSSTDDYKDIISSLPDCLLIHILSFLPTRASVATSILSSRWRSLWKLVPVLDLDQRLPFTQSDTDYPGPTRTNSNFSFLDAVSNIWALRNAIPLSKLRLDWTSNCDSFLVDTWVQDTLLRGGLKELHLFIFTKPPLEMPTTLFFSSTLVSLRLTGAILLNPPPASASTFPSLRTLALGSVRYAKHDSISTLLAACPVLQDLSLSVETSNFYGLGESAGKVKVIVLVPTLKTLDILWPADECWLYKLQINTPALERFDFFGGLGEYVVLENLPNLVETVIELEDDDSVDYKNRIWDFMESLYNVVSMKFNLDTARILCYGPMDGLPMFNNLTSLTFDGNIWPCHYMWPAVQLLLCQAPKVQTLGFELTFQGDYNGYQPDHRLENCMEKTLYDPECLSSHLTTCYYKGFSGHEVEMELVRQVLEEAYILKTMNITFESRLDTEIKLHACKKLRKLQRRYPTCQIEFDKGQFNF</sequence>
<reference evidence="3" key="2">
    <citation type="submission" date="2021-01" db="UniProtKB">
        <authorList>
            <consortium name="EnsemblPlants"/>
        </authorList>
    </citation>
    <scope>IDENTIFICATION</scope>
</reference>
<dbReference type="CDD" id="cd22160">
    <property type="entry name" value="F-box_AtFBL13-like"/>
    <property type="match status" value="1"/>
</dbReference>
<dbReference type="InterPro" id="IPR050232">
    <property type="entry name" value="FBL13/AtMIF1-like"/>
</dbReference>
<name>A0A7N2L0V7_QUELO</name>
<dbReference type="InterPro" id="IPR006566">
    <property type="entry name" value="FBD"/>
</dbReference>
<dbReference type="AlphaFoldDB" id="A0A7N2L0V7"/>
<feature type="region of interest" description="Disordered" evidence="1">
    <location>
        <begin position="1"/>
        <end position="31"/>
    </location>
</feature>
<dbReference type="SUPFAM" id="SSF81383">
    <property type="entry name" value="F-box domain"/>
    <property type="match status" value="1"/>
</dbReference>
<dbReference type="Gramene" id="QL02p085056:mrna">
    <property type="protein sequence ID" value="QL02p085056:mrna"/>
    <property type="gene ID" value="QL02p085056"/>
</dbReference>
<evidence type="ECO:0000256" key="1">
    <source>
        <dbReference type="SAM" id="MobiDB-lite"/>
    </source>
</evidence>